<dbReference type="EMBL" id="OQ749652">
    <property type="protein sequence ID" value="WIC39635.1"/>
    <property type="molecule type" value="Genomic_DNA"/>
</dbReference>
<dbReference type="Proteomes" id="UP001237988">
    <property type="component" value="Segment"/>
</dbReference>
<dbReference type="InterPro" id="IPR036390">
    <property type="entry name" value="WH_DNA-bd_sf"/>
</dbReference>
<protein>
    <submittedName>
        <fullName evidence="1">Uncharacterized protein</fullName>
    </submittedName>
</protein>
<accession>A0AAF0LY90</accession>
<organism evidence="1 2">
    <name type="scientific">Phage Phass-1</name>
    <dbReference type="NCBI Taxonomy" id="3043662"/>
    <lineage>
        <taxon>Viruses</taxon>
        <taxon>Duplodnaviria</taxon>
        <taxon>Heunggongvirae</taxon>
        <taxon>Uroviricota</taxon>
        <taxon>Caudoviricetes</taxon>
        <taxon>Caudoviricetes code 15 clade</taxon>
    </lineage>
</organism>
<dbReference type="InterPro" id="IPR036388">
    <property type="entry name" value="WH-like_DNA-bd_sf"/>
</dbReference>
<proteinExistence type="predicted"/>
<dbReference type="Gene3D" id="1.10.10.10">
    <property type="entry name" value="Winged helix-like DNA-binding domain superfamily/Winged helix DNA-binding domain"/>
    <property type="match status" value="1"/>
</dbReference>
<evidence type="ECO:0000313" key="1">
    <source>
        <dbReference type="EMBL" id="WIC39635.1"/>
    </source>
</evidence>
<evidence type="ECO:0000313" key="2">
    <source>
        <dbReference type="Proteomes" id="UP001237988"/>
    </source>
</evidence>
<dbReference type="SUPFAM" id="SSF46785">
    <property type="entry name" value="Winged helix' DNA-binding domain"/>
    <property type="match status" value="1"/>
</dbReference>
<reference evidence="1" key="1">
    <citation type="submission" date="2023-04" db="EMBL/GenBank/DDBJ databases">
        <title>Bacteriophage Phass-1 Discovered in the Human Gut Virome - the Founding Member of the Proposed New Family Phassviridae.</title>
        <authorList>
            <person name="Tikunov A.Y."/>
            <person name="Morozova V.V."/>
            <person name="Chechushkov A.V."/>
            <person name="Tikunova N.V."/>
        </authorList>
    </citation>
    <scope>NUCLEOTIDE SEQUENCE</scope>
</reference>
<sequence length="87" mass="9964">MTFHWITLKPLSLRILQYIADHDGEKASELAEGLGLSTKQVDAAVTKSLVRHGLVIREAKLTRLQKKDYNIIKITERGKNYLTWLSE</sequence>
<name>A0AAF0LY90_9CAUD</name>